<protein>
    <recommendedName>
        <fullName evidence="2">Anti-sigma factor antagonist</fullName>
    </recommendedName>
</protein>
<dbReference type="GO" id="GO:0043856">
    <property type="term" value="F:anti-sigma factor antagonist activity"/>
    <property type="evidence" value="ECO:0007669"/>
    <property type="project" value="InterPro"/>
</dbReference>
<dbReference type="STRING" id="28122.SAMN02745108_00157"/>
<dbReference type="PANTHER" id="PTHR33495">
    <property type="entry name" value="ANTI-SIGMA FACTOR ANTAGONIST TM_1081-RELATED-RELATED"/>
    <property type="match status" value="1"/>
</dbReference>
<sequence>MNENPEILTIEQIENYPAARLLRFVGDLDSTNAEATSNRILALLNDNVKTLVADFAKLRYINSTGLGALLFVNKKVKEIGGVFKVANGNENVLEIIEIIGADQLLEIYASLEDALRTLN</sequence>
<gene>
    <name evidence="5" type="ORF">SAMN02745108_00157</name>
    <name evidence="4" type="ORF">SAMN05720469_11156</name>
</gene>
<dbReference type="RefSeq" id="WP_073303877.1">
    <property type="nucleotide sequence ID" value="NZ_FRAW01000011.1"/>
</dbReference>
<accession>A0A1M6TWU7</accession>
<dbReference type="Proteomes" id="UP000184275">
    <property type="component" value="Unassembled WGS sequence"/>
</dbReference>
<dbReference type="PROSITE" id="PS50801">
    <property type="entry name" value="STAS"/>
    <property type="match status" value="1"/>
</dbReference>
<evidence type="ECO:0000256" key="2">
    <source>
        <dbReference type="RuleBase" id="RU003749"/>
    </source>
</evidence>
<evidence type="ECO:0000313" key="4">
    <source>
        <dbReference type="EMBL" id="SHK61427.1"/>
    </source>
</evidence>
<evidence type="ECO:0000313" key="7">
    <source>
        <dbReference type="Proteomes" id="UP000190449"/>
    </source>
</evidence>
<reference evidence="4" key="2">
    <citation type="submission" date="2016-11" db="EMBL/GenBank/DDBJ databases">
        <authorList>
            <person name="Jaros S."/>
            <person name="Januszkiewicz K."/>
            <person name="Wedrychowicz H."/>
        </authorList>
    </citation>
    <scope>NUCLEOTIDE SEQUENCE [LARGE SCALE GENOMIC DNA]</scope>
    <source>
        <strain evidence="4">UWOS</strain>
    </source>
</reference>
<dbReference type="AlphaFoldDB" id="A0A1M6TWU7"/>
<evidence type="ECO:0000256" key="1">
    <source>
        <dbReference type="ARBA" id="ARBA00009013"/>
    </source>
</evidence>
<feature type="domain" description="STAS" evidence="3">
    <location>
        <begin position="9"/>
        <end position="118"/>
    </location>
</feature>
<dbReference type="Pfam" id="PF01740">
    <property type="entry name" value="STAS"/>
    <property type="match status" value="1"/>
</dbReference>
<proteinExistence type="inferred from homology"/>
<reference evidence="5 7" key="3">
    <citation type="submission" date="2017-02" db="EMBL/GenBank/DDBJ databases">
        <authorList>
            <person name="Peterson S.W."/>
        </authorList>
    </citation>
    <scope>NUCLEOTIDE SEQUENCE [LARGE SCALE GENOMIC DNA]</scope>
    <source>
        <strain evidence="5 7">ATCC 43854</strain>
    </source>
</reference>
<dbReference type="Proteomes" id="UP000190449">
    <property type="component" value="Unassembled WGS sequence"/>
</dbReference>
<dbReference type="InterPro" id="IPR036513">
    <property type="entry name" value="STAS_dom_sf"/>
</dbReference>
<dbReference type="InterPro" id="IPR003658">
    <property type="entry name" value="Anti-sigma_ant"/>
</dbReference>
<dbReference type="NCBIfam" id="TIGR00377">
    <property type="entry name" value="ant_ant_sig"/>
    <property type="match status" value="1"/>
</dbReference>
<name>A0A1M6TWU7_9BACT</name>
<dbReference type="CDD" id="cd07043">
    <property type="entry name" value="STAS_anti-anti-sigma_factors"/>
    <property type="match status" value="1"/>
</dbReference>
<dbReference type="EMBL" id="FRAW01000011">
    <property type="protein sequence ID" value="SHK61427.1"/>
    <property type="molecule type" value="Genomic_DNA"/>
</dbReference>
<dbReference type="Gene3D" id="3.30.750.24">
    <property type="entry name" value="STAS domain"/>
    <property type="match status" value="1"/>
</dbReference>
<dbReference type="SUPFAM" id="SSF52091">
    <property type="entry name" value="SpoIIaa-like"/>
    <property type="match status" value="1"/>
</dbReference>
<organism evidence="4 6">
    <name type="scientific">Fibrobacter intestinalis</name>
    <dbReference type="NCBI Taxonomy" id="28122"/>
    <lineage>
        <taxon>Bacteria</taxon>
        <taxon>Pseudomonadati</taxon>
        <taxon>Fibrobacterota</taxon>
        <taxon>Fibrobacteria</taxon>
        <taxon>Fibrobacterales</taxon>
        <taxon>Fibrobacteraceae</taxon>
        <taxon>Fibrobacter</taxon>
    </lineage>
</organism>
<comment type="similarity">
    <text evidence="1 2">Belongs to the anti-sigma-factor antagonist family.</text>
</comment>
<dbReference type="EMBL" id="FUWU01000002">
    <property type="protein sequence ID" value="SJZ34475.1"/>
    <property type="molecule type" value="Genomic_DNA"/>
</dbReference>
<evidence type="ECO:0000313" key="6">
    <source>
        <dbReference type="Proteomes" id="UP000184275"/>
    </source>
</evidence>
<accession>A0A1T4JWR5</accession>
<reference evidence="6" key="1">
    <citation type="submission" date="2016-11" db="EMBL/GenBank/DDBJ databases">
        <authorList>
            <person name="Varghese N."/>
            <person name="Submissions S."/>
        </authorList>
    </citation>
    <scope>NUCLEOTIDE SEQUENCE [LARGE SCALE GENOMIC DNA]</scope>
    <source>
        <strain evidence="6">UWOS</strain>
    </source>
</reference>
<dbReference type="InterPro" id="IPR002645">
    <property type="entry name" value="STAS_dom"/>
</dbReference>
<keyword evidence="6" id="KW-1185">Reference proteome</keyword>
<evidence type="ECO:0000313" key="5">
    <source>
        <dbReference type="EMBL" id="SJZ34475.1"/>
    </source>
</evidence>
<evidence type="ECO:0000259" key="3">
    <source>
        <dbReference type="PROSITE" id="PS50801"/>
    </source>
</evidence>